<comment type="caution">
    <text evidence="2">The sequence shown here is derived from an EMBL/GenBank/DDBJ whole genome shotgun (WGS) entry which is preliminary data.</text>
</comment>
<keyword evidence="3" id="KW-1185">Reference proteome</keyword>
<accession>A0A841DZ12</accession>
<dbReference type="RefSeq" id="WP_184841369.1">
    <property type="nucleotide sequence ID" value="NZ_BAAAVN010000023.1"/>
</dbReference>
<proteinExistence type="predicted"/>
<feature type="compositionally biased region" description="Polar residues" evidence="1">
    <location>
        <begin position="18"/>
        <end position="38"/>
    </location>
</feature>
<feature type="region of interest" description="Disordered" evidence="1">
    <location>
        <begin position="1"/>
        <end position="102"/>
    </location>
</feature>
<dbReference type="Proteomes" id="UP000558997">
    <property type="component" value="Unassembled WGS sequence"/>
</dbReference>
<name>A0A841DZ12_9ACTN</name>
<protein>
    <submittedName>
        <fullName evidence="2">Uncharacterized protein</fullName>
    </submittedName>
</protein>
<evidence type="ECO:0000256" key="1">
    <source>
        <dbReference type="SAM" id="MobiDB-lite"/>
    </source>
</evidence>
<dbReference type="EMBL" id="JACHNF010000001">
    <property type="protein sequence ID" value="MBB5983399.1"/>
    <property type="molecule type" value="Genomic_DNA"/>
</dbReference>
<gene>
    <name evidence="2" type="ORF">HDA44_006740</name>
</gene>
<reference evidence="2 3" key="1">
    <citation type="submission" date="2020-08" db="EMBL/GenBank/DDBJ databases">
        <title>Sequencing the genomes of 1000 actinobacteria strains.</title>
        <authorList>
            <person name="Klenk H.-P."/>
        </authorList>
    </citation>
    <scope>NUCLEOTIDE SEQUENCE [LARGE SCALE GENOMIC DNA]</scope>
    <source>
        <strain evidence="2 3">DSM 17294</strain>
    </source>
</reference>
<evidence type="ECO:0000313" key="2">
    <source>
        <dbReference type="EMBL" id="MBB5983399.1"/>
    </source>
</evidence>
<organism evidence="2 3">
    <name type="scientific">Kribbella solani</name>
    <dbReference type="NCBI Taxonomy" id="236067"/>
    <lineage>
        <taxon>Bacteria</taxon>
        <taxon>Bacillati</taxon>
        <taxon>Actinomycetota</taxon>
        <taxon>Actinomycetes</taxon>
        <taxon>Propionibacteriales</taxon>
        <taxon>Kribbellaceae</taxon>
        <taxon>Kribbella</taxon>
    </lineage>
</organism>
<sequence length="102" mass="10554">MRTAIHRAREERRDGLANSGSPPGTGPENSSVSDQALTQAAYARLGDDAPSPRLSPDLTQARDAATLPPVTPGQSRPGTSAGERDKPGSQPNRSTGRGHGLS</sequence>
<dbReference type="AlphaFoldDB" id="A0A841DZ12"/>
<evidence type="ECO:0000313" key="3">
    <source>
        <dbReference type="Proteomes" id="UP000558997"/>
    </source>
</evidence>